<sequence length="84" mass="10061">MELVPWEMRIWKCDWLNQLKSGYAKAYRRRTRLVIEASEAKAYDLTSIYLPGRSSSPQLHEIECSETYNFFDLGKVPKEMQRWN</sequence>
<proteinExistence type="predicted"/>
<dbReference type="Proteomes" id="UP000886595">
    <property type="component" value="Unassembled WGS sequence"/>
</dbReference>
<dbReference type="AlphaFoldDB" id="A0A8X7P9T3"/>
<accession>A0A8X7P9T3</accession>
<protein>
    <submittedName>
        <fullName evidence="1">Uncharacterized protein</fullName>
    </submittedName>
</protein>
<reference evidence="1 2" key="1">
    <citation type="submission" date="2020-02" db="EMBL/GenBank/DDBJ databases">
        <authorList>
            <person name="Ma Q."/>
            <person name="Huang Y."/>
            <person name="Song X."/>
            <person name="Pei D."/>
        </authorList>
    </citation>
    <scope>NUCLEOTIDE SEQUENCE [LARGE SCALE GENOMIC DNA]</scope>
    <source>
        <strain evidence="1">Sxm20200214</strain>
        <tissue evidence="1">Leaf</tissue>
    </source>
</reference>
<comment type="caution">
    <text evidence="1">The sequence shown here is derived from an EMBL/GenBank/DDBJ whole genome shotgun (WGS) entry which is preliminary data.</text>
</comment>
<name>A0A8X7P9T3_BRACI</name>
<keyword evidence="2" id="KW-1185">Reference proteome</keyword>
<dbReference type="EMBL" id="JAAMPC010000017">
    <property type="protein sequence ID" value="KAG2246593.1"/>
    <property type="molecule type" value="Genomic_DNA"/>
</dbReference>
<gene>
    <name evidence="1" type="ORF">Bca52824_086221</name>
</gene>
<evidence type="ECO:0000313" key="2">
    <source>
        <dbReference type="Proteomes" id="UP000886595"/>
    </source>
</evidence>
<organism evidence="1 2">
    <name type="scientific">Brassica carinata</name>
    <name type="common">Ethiopian mustard</name>
    <name type="synonym">Abyssinian cabbage</name>
    <dbReference type="NCBI Taxonomy" id="52824"/>
    <lineage>
        <taxon>Eukaryota</taxon>
        <taxon>Viridiplantae</taxon>
        <taxon>Streptophyta</taxon>
        <taxon>Embryophyta</taxon>
        <taxon>Tracheophyta</taxon>
        <taxon>Spermatophyta</taxon>
        <taxon>Magnoliopsida</taxon>
        <taxon>eudicotyledons</taxon>
        <taxon>Gunneridae</taxon>
        <taxon>Pentapetalae</taxon>
        <taxon>rosids</taxon>
        <taxon>malvids</taxon>
        <taxon>Brassicales</taxon>
        <taxon>Brassicaceae</taxon>
        <taxon>Brassiceae</taxon>
        <taxon>Brassica</taxon>
    </lineage>
</organism>
<evidence type="ECO:0000313" key="1">
    <source>
        <dbReference type="EMBL" id="KAG2246593.1"/>
    </source>
</evidence>